<accession>A0A0A9C269</accession>
<evidence type="ECO:0000313" key="1">
    <source>
        <dbReference type="EMBL" id="JAD69646.1"/>
    </source>
</evidence>
<name>A0A0A9C269_ARUDO</name>
<dbReference type="AlphaFoldDB" id="A0A0A9C269"/>
<sequence>MTTTLVLHCTSVYKHSNVLGMSGCTDEMNDRVGACVCAFKSLFVRTHIIRYSIRMWRHMIKLQQPLVLVGTRHRVHASKCNRPMRPRPQGSL</sequence>
<protein>
    <submittedName>
        <fullName evidence="1">Uncharacterized protein</fullName>
    </submittedName>
</protein>
<reference evidence="1" key="1">
    <citation type="submission" date="2014-09" db="EMBL/GenBank/DDBJ databases">
        <authorList>
            <person name="Magalhaes I.L.F."/>
            <person name="Oliveira U."/>
            <person name="Santos F.R."/>
            <person name="Vidigal T.H.D.A."/>
            <person name="Brescovit A.D."/>
            <person name="Santos A.J."/>
        </authorList>
    </citation>
    <scope>NUCLEOTIDE SEQUENCE</scope>
    <source>
        <tissue evidence="1">Shoot tissue taken approximately 20 cm above the soil surface</tissue>
    </source>
</reference>
<proteinExistence type="predicted"/>
<dbReference type="EMBL" id="GBRH01228249">
    <property type="protein sequence ID" value="JAD69646.1"/>
    <property type="molecule type" value="Transcribed_RNA"/>
</dbReference>
<organism evidence="1">
    <name type="scientific">Arundo donax</name>
    <name type="common">Giant reed</name>
    <name type="synonym">Donax arundinaceus</name>
    <dbReference type="NCBI Taxonomy" id="35708"/>
    <lineage>
        <taxon>Eukaryota</taxon>
        <taxon>Viridiplantae</taxon>
        <taxon>Streptophyta</taxon>
        <taxon>Embryophyta</taxon>
        <taxon>Tracheophyta</taxon>
        <taxon>Spermatophyta</taxon>
        <taxon>Magnoliopsida</taxon>
        <taxon>Liliopsida</taxon>
        <taxon>Poales</taxon>
        <taxon>Poaceae</taxon>
        <taxon>PACMAD clade</taxon>
        <taxon>Arundinoideae</taxon>
        <taxon>Arundineae</taxon>
        <taxon>Arundo</taxon>
    </lineage>
</organism>
<reference evidence="1" key="2">
    <citation type="journal article" date="2015" name="Data Brief">
        <title>Shoot transcriptome of the giant reed, Arundo donax.</title>
        <authorList>
            <person name="Barrero R.A."/>
            <person name="Guerrero F.D."/>
            <person name="Moolhuijzen P."/>
            <person name="Goolsby J.A."/>
            <person name="Tidwell J."/>
            <person name="Bellgard S.E."/>
            <person name="Bellgard M.I."/>
        </authorList>
    </citation>
    <scope>NUCLEOTIDE SEQUENCE</scope>
    <source>
        <tissue evidence="1">Shoot tissue taken approximately 20 cm above the soil surface</tissue>
    </source>
</reference>